<dbReference type="AlphaFoldDB" id="A0AAN7PHQ4"/>
<gene>
    <name evidence="3" type="ORF">RN001_003038</name>
</gene>
<dbReference type="InterPro" id="IPR032071">
    <property type="entry name" value="DUF4806"/>
</dbReference>
<evidence type="ECO:0000259" key="2">
    <source>
        <dbReference type="Pfam" id="PF16064"/>
    </source>
</evidence>
<dbReference type="Proteomes" id="UP001353858">
    <property type="component" value="Unassembled WGS sequence"/>
</dbReference>
<dbReference type="PANTHER" id="PTHR34153:SF2">
    <property type="entry name" value="SI:CH211-262H13.3-RELATED"/>
    <property type="match status" value="1"/>
</dbReference>
<proteinExistence type="predicted"/>
<feature type="region of interest" description="Disordered" evidence="1">
    <location>
        <begin position="95"/>
        <end position="128"/>
    </location>
</feature>
<reference evidence="4" key="1">
    <citation type="submission" date="2023-01" db="EMBL/GenBank/DDBJ databases">
        <title>Key to firefly adult light organ development and bioluminescence: homeobox transcription factors regulate luciferase expression and transportation to peroxisome.</title>
        <authorList>
            <person name="Fu X."/>
        </authorList>
    </citation>
    <scope>NUCLEOTIDE SEQUENCE [LARGE SCALE GENOMIC DNA]</scope>
</reference>
<sequence length="369" mass="41537">MAFIGVQFSEGDGTGVGLVLKEWLSPNKGNAWYPPYNKSSQFNKCLRTFELPDKATWELCAISKCHFATDDISKARRKLMLLEEQSDVQTEIDELPPKRKRKARCISSDDTDDDFISQKNFHPRPPPLQLNSNVNSQSQSSIAFNKSIALIHNTASESSVNLNKRISDGNSIITIRNTPSPTTSGCSTPITSNSRDINSVEDFKKLMTLLIHIRHQNDQILTRINQNSVSPLTVNQLPVDLPVHLPITTIEEIQKIENYLEDQNKLSALVSYFSSLGGKDIITKTNLILKRILSNSIAKEFSFLGTRNNKKCFSKLLLQKVVIEAVGVGSPSTTEVEICNAIKVWLKHSSQRLSHENRRKQHNDRLKLQ</sequence>
<name>A0AAN7PHQ4_9COLE</name>
<evidence type="ECO:0000313" key="4">
    <source>
        <dbReference type="Proteomes" id="UP001353858"/>
    </source>
</evidence>
<evidence type="ECO:0000313" key="3">
    <source>
        <dbReference type="EMBL" id="KAK4886767.1"/>
    </source>
</evidence>
<protein>
    <recommendedName>
        <fullName evidence="2">DUF4806 domain-containing protein</fullName>
    </recommendedName>
</protein>
<accession>A0AAN7PHQ4</accession>
<feature type="domain" description="DUF4806" evidence="2">
    <location>
        <begin position="243"/>
        <end position="315"/>
    </location>
</feature>
<comment type="caution">
    <text evidence="3">The sequence shown here is derived from an EMBL/GenBank/DDBJ whole genome shotgun (WGS) entry which is preliminary data.</text>
</comment>
<dbReference type="PANTHER" id="PTHR34153">
    <property type="entry name" value="SI:CH211-262H13.3-RELATED-RELATED"/>
    <property type="match status" value="1"/>
</dbReference>
<keyword evidence="4" id="KW-1185">Reference proteome</keyword>
<dbReference type="EMBL" id="JARPUR010000001">
    <property type="protein sequence ID" value="KAK4886767.1"/>
    <property type="molecule type" value="Genomic_DNA"/>
</dbReference>
<dbReference type="Pfam" id="PF16064">
    <property type="entry name" value="DUF4806"/>
    <property type="match status" value="1"/>
</dbReference>
<organism evidence="3 4">
    <name type="scientific">Aquatica leii</name>
    <dbReference type="NCBI Taxonomy" id="1421715"/>
    <lineage>
        <taxon>Eukaryota</taxon>
        <taxon>Metazoa</taxon>
        <taxon>Ecdysozoa</taxon>
        <taxon>Arthropoda</taxon>
        <taxon>Hexapoda</taxon>
        <taxon>Insecta</taxon>
        <taxon>Pterygota</taxon>
        <taxon>Neoptera</taxon>
        <taxon>Endopterygota</taxon>
        <taxon>Coleoptera</taxon>
        <taxon>Polyphaga</taxon>
        <taxon>Elateriformia</taxon>
        <taxon>Elateroidea</taxon>
        <taxon>Lampyridae</taxon>
        <taxon>Luciolinae</taxon>
        <taxon>Aquatica</taxon>
    </lineage>
</organism>
<evidence type="ECO:0000256" key="1">
    <source>
        <dbReference type="SAM" id="MobiDB-lite"/>
    </source>
</evidence>